<accession>A0ABS7H0H4</accession>
<sequence length="143" mass="16103">MGYDLHITRKENWFDATPGVSLQDWLDYVADDPELRHDGFAEAAAAGGKVLRVEQEGLCVWTAYSGGERGNDVCWLAWSESDNIDAKNPDPEIRRKMWSIAQRLGARVQGDEGEFYGPDGEPVAEIASASESPTAKRPWWRFW</sequence>
<keyword evidence="2" id="KW-1185">Reference proteome</keyword>
<dbReference type="Proteomes" id="UP000717752">
    <property type="component" value="Unassembled WGS sequence"/>
</dbReference>
<gene>
    <name evidence="1" type="ORF">JNB85_20890</name>
</gene>
<dbReference type="EMBL" id="JAEUAK010000008">
    <property type="protein sequence ID" value="MBW9054864.1"/>
    <property type="molecule type" value="Genomic_DNA"/>
</dbReference>
<evidence type="ECO:0000313" key="2">
    <source>
        <dbReference type="Proteomes" id="UP000717752"/>
    </source>
</evidence>
<proteinExistence type="predicted"/>
<dbReference type="RefSeq" id="WP_220336210.1">
    <property type="nucleotide sequence ID" value="NZ_JAEUAK010000008.1"/>
</dbReference>
<comment type="caution">
    <text evidence="1">The sequence shown here is derived from an EMBL/GenBank/DDBJ whole genome shotgun (WGS) entry which is preliminary data.</text>
</comment>
<name>A0ABS7H0H4_9HYPH</name>
<evidence type="ECO:0000313" key="1">
    <source>
        <dbReference type="EMBL" id="MBW9054864.1"/>
    </source>
</evidence>
<organism evidence="1 2">
    <name type="scientific">Rhizobium mesosinicum</name>
    <dbReference type="NCBI Taxonomy" id="335017"/>
    <lineage>
        <taxon>Bacteria</taxon>
        <taxon>Pseudomonadati</taxon>
        <taxon>Pseudomonadota</taxon>
        <taxon>Alphaproteobacteria</taxon>
        <taxon>Hyphomicrobiales</taxon>
        <taxon>Rhizobiaceae</taxon>
        <taxon>Rhizobium/Agrobacterium group</taxon>
        <taxon>Rhizobium</taxon>
    </lineage>
</organism>
<reference evidence="1 2" key="1">
    <citation type="journal article" date="2021" name="MBio">
        <title>Poor Competitiveness of Bradyrhizobium in Pigeon Pea Root Colonization in Indian Soils.</title>
        <authorList>
            <person name="Chalasani D."/>
            <person name="Basu A."/>
            <person name="Pullabhotla S.V.S.R.N."/>
            <person name="Jorrin B."/>
            <person name="Neal A.L."/>
            <person name="Poole P.S."/>
            <person name="Podile A.R."/>
            <person name="Tkacz A."/>
        </authorList>
    </citation>
    <scope>NUCLEOTIDE SEQUENCE [LARGE SCALE GENOMIC DNA]</scope>
    <source>
        <strain evidence="1 2">HU56</strain>
    </source>
</reference>
<protein>
    <submittedName>
        <fullName evidence="1">Uncharacterized protein</fullName>
    </submittedName>
</protein>